<feature type="region of interest" description="Disordered" evidence="4">
    <location>
        <begin position="1"/>
        <end position="21"/>
    </location>
</feature>
<comment type="cofactor">
    <cofactor evidence="1">
        <name>FMN</name>
        <dbReference type="ChEBI" id="CHEBI:58210"/>
    </cofactor>
</comment>
<evidence type="ECO:0000259" key="5">
    <source>
        <dbReference type="Pfam" id="PF00724"/>
    </source>
</evidence>
<comment type="similarity">
    <text evidence="2">Belongs to the NADH:flavin oxidoreductase/NADH oxidase family.</text>
</comment>
<dbReference type="InterPro" id="IPR013785">
    <property type="entry name" value="Aldolase_TIM"/>
</dbReference>
<dbReference type="Pfam" id="PF00724">
    <property type="entry name" value="Oxidored_FMN"/>
    <property type="match status" value="1"/>
</dbReference>
<feature type="domain" description="NADH:flavin oxidoreductase/NADH oxidase N-terminal" evidence="5">
    <location>
        <begin position="32"/>
        <end position="361"/>
    </location>
</feature>
<evidence type="ECO:0000256" key="1">
    <source>
        <dbReference type="ARBA" id="ARBA00001917"/>
    </source>
</evidence>
<reference evidence="7" key="1">
    <citation type="submission" date="2016-10" db="EMBL/GenBank/DDBJ databases">
        <authorList>
            <person name="Varghese N."/>
            <person name="Submissions S."/>
        </authorList>
    </citation>
    <scope>NUCLEOTIDE SEQUENCE [LARGE SCALE GENOMIC DNA]</scope>
    <source>
        <strain evidence="7">CL127</strain>
    </source>
</reference>
<dbReference type="EMBL" id="FOYR01000003">
    <property type="protein sequence ID" value="SFR66305.1"/>
    <property type="molecule type" value="Genomic_DNA"/>
</dbReference>
<evidence type="ECO:0000256" key="2">
    <source>
        <dbReference type="ARBA" id="ARBA00005979"/>
    </source>
</evidence>
<accession>A0A1I6IHS3</accession>
<dbReference type="AlphaFoldDB" id="A0A1I6IHS3"/>
<gene>
    <name evidence="6" type="ORF">SAMN04488591_2681</name>
</gene>
<dbReference type="Proteomes" id="UP000198877">
    <property type="component" value="Unassembled WGS sequence"/>
</dbReference>
<dbReference type="InterPro" id="IPR001155">
    <property type="entry name" value="OxRdtase_FMN_N"/>
</dbReference>
<evidence type="ECO:0000256" key="4">
    <source>
        <dbReference type="SAM" id="MobiDB-lite"/>
    </source>
</evidence>
<keyword evidence="3" id="KW-0560">Oxidoreductase</keyword>
<dbReference type="PANTHER" id="PTHR22893">
    <property type="entry name" value="NADH OXIDOREDUCTASE-RELATED"/>
    <property type="match status" value="1"/>
</dbReference>
<dbReference type="PANTHER" id="PTHR22893:SF91">
    <property type="entry name" value="NADPH DEHYDROGENASE 2-RELATED"/>
    <property type="match status" value="1"/>
</dbReference>
<dbReference type="GO" id="GO:0010181">
    <property type="term" value="F:FMN binding"/>
    <property type="evidence" value="ECO:0007669"/>
    <property type="project" value="InterPro"/>
</dbReference>
<dbReference type="GO" id="GO:0005829">
    <property type="term" value="C:cytosol"/>
    <property type="evidence" value="ECO:0007669"/>
    <property type="project" value="TreeGrafter"/>
</dbReference>
<dbReference type="SUPFAM" id="SSF51395">
    <property type="entry name" value="FMN-linked oxidoreductases"/>
    <property type="match status" value="1"/>
</dbReference>
<sequence>MQGSGAGARSGPPAATSGIPHPERVLSLTVNLYEPAVFGALNLSNRVVMAPLTRTRADADGVPTATMEQYYRQRAGQGLIITEGTWPAPEGKSYPGQPGIVTPEQIEGWRRIADAVHEAGGTIVMQLMHGGRVSHPAISGEPHVVAPSALAAPGDTHTPEGKAALPVAHALSEEEVASVVAQFVQAARNAIAAGMDGVEVHGANGYLVHQFLSPVSNIREDRYGGAAENRARFAVEVVRAVAEAVGADRTGIRLSPQHNIQGVLEEDEADARAVYAAVARGVAPLGLAFVDVLYAAPTAEIVQQIRRAAGAPLIVNSGFAEVTAKADAETLVAEGWADAVAVGRPVIANPDLAVRWAQDAALNEPRPELFYGATAEGYIDYPSLEAAI</sequence>
<protein>
    <submittedName>
        <fullName evidence="6">2,4-dienoyl-CoA reductase</fullName>
    </submittedName>
</protein>
<dbReference type="GO" id="GO:0016628">
    <property type="term" value="F:oxidoreductase activity, acting on the CH-CH group of donors, NAD or NADP as acceptor"/>
    <property type="evidence" value="ECO:0007669"/>
    <property type="project" value="UniProtKB-ARBA"/>
</dbReference>
<name>A0A1I6IHS3_9MICO</name>
<feature type="compositionally biased region" description="Low complexity" evidence="4">
    <location>
        <begin position="9"/>
        <end position="18"/>
    </location>
</feature>
<organism evidence="6 7">
    <name type="scientific">Microbacterium azadirachtae</name>
    <dbReference type="NCBI Taxonomy" id="582680"/>
    <lineage>
        <taxon>Bacteria</taxon>
        <taxon>Bacillati</taxon>
        <taxon>Actinomycetota</taxon>
        <taxon>Actinomycetes</taxon>
        <taxon>Micrococcales</taxon>
        <taxon>Microbacteriaceae</taxon>
        <taxon>Microbacterium</taxon>
    </lineage>
</organism>
<evidence type="ECO:0000256" key="3">
    <source>
        <dbReference type="ARBA" id="ARBA00023002"/>
    </source>
</evidence>
<evidence type="ECO:0000313" key="6">
    <source>
        <dbReference type="EMBL" id="SFR66305.1"/>
    </source>
</evidence>
<dbReference type="Gene3D" id="3.20.20.70">
    <property type="entry name" value="Aldolase class I"/>
    <property type="match status" value="1"/>
</dbReference>
<dbReference type="FunFam" id="3.20.20.70:FF:000059">
    <property type="entry name" value="N-ethylmaleimide reductase, FMN-linked"/>
    <property type="match status" value="1"/>
</dbReference>
<dbReference type="InterPro" id="IPR045247">
    <property type="entry name" value="Oye-like"/>
</dbReference>
<dbReference type="CDD" id="cd02933">
    <property type="entry name" value="OYE_like_FMN"/>
    <property type="match status" value="1"/>
</dbReference>
<evidence type="ECO:0000313" key="7">
    <source>
        <dbReference type="Proteomes" id="UP000198877"/>
    </source>
</evidence>
<proteinExistence type="inferred from homology"/>